<evidence type="ECO:0000313" key="2">
    <source>
        <dbReference type="EMBL" id="UOE40498.1"/>
    </source>
</evidence>
<keyword evidence="3" id="KW-1185">Reference proteome</keyword>
<dbReference type="Gene3D" id="2.70.70.10">
    <property type="entry name" value="Glucose Permease (Domain IIA)"/>
    <property type="match status" value="1"/>
</dbReference>
<dbReference type="CDD" id="cd12797">
    <property type="entry name" value="M23_peptidase"/>
    <property type="match status" value="1"/>
</dbReference>
<dbReference type="EMBL" id="CP094532">
    <property type="protein sequence ID" value="UOE40498.1"/>
    <property type="molecule type" value="Genomic_DNA"/>
</dbReference>
<dbReference type="SUPFAM" id="SSF51261">
    <property type="entry name" value="Duplicated hybrid motif"/>
    <property type="match status" value="1"/>
</dbReference>
<reference evidence="2 3" key="1">
    <citation type="submission" date="2022-03" db="EMBL/GenBank/DDBJ databases">
        <title>Chryseobacterium sp. isolated from particulate matters in swine house.</title>
        <authorList>
            <person name="Won M."/>
            <person name="Kim S.-J."/>
            <person name="Kwon S.-W."/>
        </authorList>
    </citation>
    <scope>NUCLEOTIDE SEQUENCE [LARGE SCALE GENOMIC DNA]</scope>
    <source>
        <strain evidence="2 3">SC2-2</strain>
    </source>
</reference>
<dbReference type="Pfam" id="PF01551">
    <property type="entry name" value="Peptidase_M23"/>
    <property type="match status" value="1"/>
</dbReference>
<proteinExistence type="predicted"/>
<sequence>MKITVQIQIFVFFVLTSTVFGQTKNAQNLLGLKENIPVDKYKFYEICCRNETTLIKRGINPIENELRIYTNGNESNAIAIDSGKIVKILDENNTKIVLLKNGEFIYVYMNLIEVKVQENDKIIKNQKIGKIGTENDKKYLGFEVWNKNEKLNPIEFLKNGK</sequence>
<dbReference type="InterPro" id="IPR016047">
    <property type="entry name" value="M23ase_b-sheet_dom"/>
</dbReference>
<protein>
    <submittedName>
        <fullName evidence="2">M23 family metallopeptidase</fullName>
    </submittedName>
</protein>
<gene>
    <name evidence="2" type="ORF">MTP09_11350</name>
</gene>
<dbReference type="Proteomes" id="UP000831460">
    <property type="component" value="Chromosome"/>
</dbReference>
<evidence type="ECO:0000313" key="3">
    <source>
        <dbReference type="Proteomes" id="UP000831460"/>
    </source>
</evidence>
<accession>A0ABY4BS17</accession>
<evidence type="ECO:0000259" key="1">
    <source>
        <dbReference type="Pfam" id="PF01551"/>
    </source>
</evidence>
<feature type="domain" description="M23ase beta-sheet core" evidence="1">
    <location>
        <begin position="75"/>
        <end position="153"/>
    </location>
</feature>
<name>A0ABY4BS17_9FLAO</name>
<dbReference type="InterPro" id="IPR011055">
    <property type="entry name" value="Dup_hybrid_motif"/>
</dbReference>
<dbReference type="RefSeq" id="WP_243548494.1">
    <property type="nucleotide sequence ID" value="NZ_CP094532.1"/>
</dbReference>
<organism evidence="2 3">
    <name type="scientific">Chryseobacterium suipulveris</name>
    <dbReference type="NCBI Taxonomy" id="2929800"/>
    <lineage>
        <taxon>Bacteria</taxon>
        <taxon>Pseudomonadati</taxon>
        <taxon>Bacteroidota</taxon>
        <taxon>Flavobacteriia</taxon>
        <taxon>Flavobacteriales</taxon>
        <taxon>Weeksellaceae</taxon>
        <taxon>Chryseobacterium group</taxon>
        <taxon>Chryseobacterium</taxon>
    </lineage>
</organism>